<dbReference type="CDD" id="cd00475">
    <property type="entry name" value="Cis_IPPS"/>
    <property type="match status" value="1"/>
</dbReference>
<accession>A0AB34JVI7</accession>
<dbReference type="InterPro" id="IPR018520">
    <property type="entry name" value="UPP_synth-like_CS"/>
</dbReference>
<evidence type="ECO:0000313" key="6">
    <source>
        <dbReference type="EMBL" id="KAL1524937.1"/>
    </source>
</evidence>
<proteinExistence type="inferred from homology"/>
<dbReference type="AlphaFoldDB" id="A0AB34JVI7"/>
<sequence>MADGEETLVVSAEPSERTDRGQGTIDTQLGWLQRQFCRVVETGPMPKHIGFIMDGNRRFAREQGVEVAEGHRLGYGKLEEALRWCCELGVKAVTVYAFSIQNFQRSCEEVGALMALCEEKLRHMCGEDSVIQQQGVRVRVVGDLSLVSQPLRQQMHAVMRDTQGNSRHVLTICFSYTSRNEIAAAVQKLGTACLEQKLLPGDIREELLERCLYTCPPGCPPVDLIVRTSGEKRLSDFLLWQSSKCCVVFTQVLWPELSLYRFLCVLVQFQRHQPALSSLLRRSTPPHEEPFPSPRASTAVYLLLFALLTAVFLAIGARVHAGWSFEGIGFLLGAWLSLVGYLLLQHSRAASPSLKGDGGARELSATKYRQFHSAATGDAGAQRVRDFVAELNIDKRL</sequence>
<dbReference type="EMBL" id="JBGBPQ010000004">
    <property type="protein sequence ID" value="KAL1524937.1"/>
    <property type="molecule type" value="Genomic_DNA"/>
</dbReference>
<dbReference type="GO" id="GO:0045547">
    <property type="term" value="F:ditrans,polycis-polyprenyl diphosphate synthase [(2E,6E)-farnesyl diphosphate specific] activity"/>
    <property type="evidence" value="ECO:0007669"/>
    <property type="project" value="TreeGrafter"/>
</dbReference>
<reference evidence="6 7" key="1">
    <citation type="journal article" date="2024" name="Science">
        <title>Giant polyketide synthase enzymes in the biosynthesis of giant marine polyether toxins.</title>
        <authorList>
            <person name="Fallon T.R."/>
            <person name="Shende V.V."/>
            <person name="Wierzbicki I.H."/>
            <person name="Pendleton A.L."/>
            <person name="Watervoot N.F."/>
            <person name="Auber R.P."/>
            <person name="Gonzalez D.J."/>
            <person name="Wisecaver J.H."/>
            <person name="Moore B.S."/>
        </authorList>
    </citation>
    <scope>NUCLEOTIDE SEQUENCE [LARGE SCALE GENOMIC DNA]</scope>
    <source>
        <strain evidence="6 7">12B1</strain>
    </source>
</reference>
<dbReference type="InterPro" id="IPR001441">
    <property type="entry name" value="UPP_synth-like"/>
</dbReference>
<keyword evidence="4" id="KW-1133">Transmembrane helix</keyword>
<organism evidence="6 7">
    <name type="scientific">Prymnesium parvum</name>
    <name type="common">Toxic golden alga</name>
    <dbReference type="NCBI Taxonomy" id="97485"/>
    <lineage>
        <taxon>Eukaryota</taxon>
        <taxon>Haptista</taxon>
        <taxon>Haptophyta</taxon>
        <taxon>Prymnesiophyceae</taxon>
        <taxon>Prymnesiales</taxon>
        <taxon>Prymnesiaceae</taxon>
        <taxon>Prymnesium</taxon>
    </lineage>
</organism>
<dbReference type="SUPFAM" id="SSF64005">
    <property type="entry name" value="Undecaprenyl diphosphate synthase"/>
    <property type="match status" value="1"/>
</dbReference>
<protein>
    <recommendedName>
        <fullName evidence="4">Alkyl transferase</fullName>
        <ecNumber evidence="4">2.5.1.-</ecNumber>
    </recommendedName>
</protein>
<dbReference type="GO" id="GO:0016094">
    <property type="term" value="P:polyprenol biosynthetic process"/>
    <property type="evidence" value="ECO:0007669"/>
    <property type="project" value="TreeGrafter"/>
</dbReference>
<name>A0AB34JVI7_PRYPA</name>
<dbReference type="HAMAP" id="MF_01139">
    <property type="entry name" value="ISPT"/>
    <property type="match status" value="1"/>
</dbReference>
<comment type="caution">
    <text evidence="4">Lacks conserved residue(s) required for the propagation of feature annotation.</text>
</comment>
<keyword evidence="3" id="KW-0460">Magnesium</keyword>
<dbReference type="PROSITE" id="PS01066">
    <property type="entry name" value="UPP_SYNTHASE"/>
    <property type="match status" value="1"/>
</dbReference>
<feature type="transmembrane region" description="Helical" evidence="4">
    <location>
        <begin position="323"/>
        <end position="344"/>
    </location>
</feature>
<dbReference type="Pfam" id="PF01255">
    <property type="entry name" value="Prenyltransf"/>
    <property type="match status" value="1"/>
</dbReference>
<evidence type="ECO:0000313" key="7">
    <source>
        <dbReference type="Proteomes" id="UP001515480"/>
    </source>
</evidence>
<feature type="transmembrane region" description="Helical" evidence="4">
    <location>
        <begin position="299"/>
        <end position="317"/>
    </location>
</feature>
<dbReference type="Gene3D" id="3.40.1180.10">
    <property type="entry name" value="Decaprenyl diphosphate synthase-like"/>
    <property type="match status" value="1"/>
</dbReference>
<gene>
    <name evidence="6" type="ORF">AB1Y20_019813</name>
</gene>
<keyword evidence="2 4" id="KW-0808">Transferase</keyword>
<evidence type="ECO:0000256" key="5">
    <source>
        <dbReference type="SAM" id="MobiDB-lite"/>
    </source>
</evidence>
<dbReference type="Proteomes" id="UP001515480">
    <property type="component" value="Unassembled WGS sequence"/>
</dbReference>
<dbReference type="FunFam" id="3.40.1180.10:FF:000005">
    <property type="entry name" value="Alkyl transferase"/>
    <property type="match status" value="1"/>
</dbReference>
<dbReference type="PANTHER" id="PTHR10291:SF43">
    <property type="entry name" value="DEHYDRODOLICHYL DIPHOSPHATE SYNTHASE COMPLEX SUBUNIT DHDDS"/>
    <property type="match status" value="1"/>
</dbReference>
<dbReference type="NCBIfam" id="TIGR00055">
    <property type="entry name" value="uppS"/>
    <property type="match status" value="1"/>
</dbReference>
<feature type="region of interest" description="Disordered" evidence="5">
    <location>
        <begin position="1"/>
        <end position="24"/>
    </location>
</feature>
<evidence type="ECO:0000256" key="2">
    <source>
        <dbReference type="ARBA" id="ARBA00022679"/>
    </source>
</evidence>
<evidence type="ECO:0000256" key="4">
    <source>
        <dbReference type="RuleBase" id="RU363018"/>
    </source>
</evidence>
<keyword evidence="4" id="KW-0472">Membrane</keyword>
<evidence type="ECO:0000256" key="3">
    <source>
        <dbReference type="ARBA" id="ARBA00022842"/>
    </source>
</evidence>
<dbReference type="GO" id="GO:0005783">
    <property type="term" value="C:endoplasmic reticulum"/>
    <property type="evidence" value="ECO:0007669"/>
    <property type="project" value="TreeGrafter"/>
</dbReference>
<comment type="similarity">
    <text evidence="1 4">Belongs to the UPP synthase family.</text>
</comment>
<dbReference type="PANTHER" id="PTHR10291">
    <property type="entry name" value="DEHYDRODOLICHYL DIPHOSPHATE SYNTHASE FAMILY MEMBER"/>
    <property type="match status" value="1"/>
</dbReference>
<keyword evidence="7" id="KW-1185">Reference proteome</keyword>
<comment type="caution">
    <text evidence="6">The sequence shown here is derived from an EMBL/GenBank/DDBJ whole genome shotgun (WGS) entry which is preliminary data.</text>
</comment>
<keyword evidence="4" id="KW-0812">Transmembrane</keyword>
<dbReference type="EC" id="2.5.1.-" evidence="4"/>
<evidence type="ECO:0000256" key="1">
    <source>
        <dbReference type="ARBA" id="ARBA00005432"/>
    </source>
</evidence>
<dbReference type="InterPro" id="IPR036424">
    <property type="entry name" value="UPP_synth-like_sf"/>
</dbReference>